<reference evidence="5 6" key="2">
    <citation type="journal article" date="2012" name="BMC Genomics">
        <title>The genome of Pelobacter carbinolicus reveals surprising metabolic capabilities and physiological features.</title>
        <authorList>
            <person name="Aklujkar M."/>
            <person name="Haveman S.A."/>
            <person name="Didonato R.Jr."/>
            <person name="Chertkov O."/>
            <person name="Han C.S."/>
            <person name="Land M.L."/>
            <person name="Brown P."/>
            <person name="Lovley D.R."/>
        </authorList>
    </citation>
    <scope>NUCLEOTIDE SEQUENCE [LARGE SCALE GENOMIC DNA]</scope>
    <source>
        <strain evidence="6">DSM 2380 / NBRC 103641 / GraBd1</strain>
    </source>
</reference>
<evidence type="ECO:0000256" key="3">
    <source>
        <dbReference type="PROSITE-ProRule" id="PRU00339"/>
    </source>
</evidence>
<dbReference type="SUPFAM" id="SSF48452">
    <property type="entry name" value="TPR-like"/>
    <property type="match status" value="3"/>
</dbReference>
<dbReference type="SMART" id="SM00028">
    <property type="entry name" value="TPR"/>
    <property type="match status" value="5"/>
</dbReference>
<protein>
    <recommendedName>
        <fullName evidence="7">Tetratricopeptide repeat protein</fullName>
    </recommendedName>
</protein>
<dbReference type="InterPro" id="IPR019734">
    <property type="entry name" value="TPR_rpt"/>
</dbReference>
<dbReference type="RefSeq" id="WP_011340559.1">
    <property type="nucleotide sequence ID" value="NC_007498.2"/>
</dbReference>
<dbReference type="PROSITE" id="PS50005">
    <property type="entry name" value="TPR"/>
    <property type="match status" value="1"/>
</dbReference>
<reference evidence="6" key="1">
    <citation type="submission" date="2005-10" db="EMBL/GenBank/DDBJ databases">
        <title>Complete sequence of Pelobacter carbinolicus DSM 2380.</title>
        <authorList>
            <person name="Copeland A."/>
            <person name="Lucas S."/>
            <person name="Lapidus A."/>
            <person name="Barry K."/>
            <person name="Detter J.C."/>
            <person name="Glavina T."/>
            <person name="Hammon N."/>
            <person name="Israni S."/>
            <person name="Pitluck S."/>
            <person name="Chertkov O."/>
            <person name="Schmutz J."/>
            <person name="Larimer F."/>
            <person name="Land M."/>
            <person name="Kyrpides N."/>
            <person name="Ivanova N."/>
            <person name="Richardson P."/>
        </authorList>
    </citation>
    <scope>NUCLEOTIDE SEQUENCE [LARGE SCALE GENOMIC DNA]</scope>
    <source>
        <strain evidence="6">DSM 2380 / NBRC 103641 / GraBd1</strain>
    </source>
</reference>
<evidence type="ECO:0000313" key="5">
    <source>
        <dbReference type="EMBL" id="ABA88100.1"/>
    </source>
</evidence>
<evidence type="ECO:0000256" key="2">
    <source>
        <dbReference type="ARBA" id="ARBA00022803"/>
    </source>
</evidence>
<evidence type="ECO:0000313" key="6">
    <source>
        <dbReference type="Proteomes" id="UP000002534"/>
    </source>
</evidence>
<evidence type="ECO:0008006" key="7">
    <source>
        <dbReference type="Google" id="ProtNLM"/>
    </source>
</evidence>
<dbReference type="InterPro" id="IPR051012">
    <property type="entry name" value="CellSynth/LPSAsmb/PSIAsmb"/>
</dbReference>
<keyword evidence="2 3" id="KW-0802">TPR repeat</keyword>
<dbReference type="Proteomes" id="UP000002534">
    <property type="component" value="Chromosome"/>
</dbReference>
<dbReference type="HOGENOM" id="CLU_373331_0_0_7"/>
<sequence>MPRCAYFIAMVVMALLLLSGTGTTVEARQHGASVERREDWPVSLREVVSEAEQLAANGNFQKAASILSRHMNQHPGPFCAYVYYELGYFLHRAGQNDAAVKPLQTAVEKRPNFPDAWQMLGAVQHANNRFAEADAALERAAALNDTTETRYQCAVCWLSAGKPQKALPILRQLEKTPNPRAEWLVALSETLKSLKKKEETARVMEGAARLNNDPDLFYQAAWLWLEANRPRKALALLNPLAQEQKPHLPWLLSLCHVHTLLNQPAQAAAVMDTVIRRKGQPEYLYNGGLLWLQADRADKALQHLRRLSELPEPKAEWLIALGQAWLNTGDIPKAAAVTERAARISGKPGHAYRAGVLRLQLDQADAALVWLRPLLRHPHPKAEWLIALVRARILKKDYPAAAKTMERAAGITGKGEHYHQAAMLWRQQKKPDRSLALLKICAGKKPVRQRWLVDLTDLLVEQGKTREARAALESTALIDEEVPADVRFRGASLWLHLQRPQRALPVLSALCRAPNPTYSWLAALVKTCVELNRRPQAEKALGKLLDLYAENPDAWQLAVWLALQQSDYAAAAAATEVLAHLAPDNADHTRNLSTYYAMAGIPVRAAETLRQTLSKQPAAKDWDRLTNIYLSGQRYAMALLPARSAVASGQTADRWETVGDILYRLRRFKESRDAYGHATALSENPGLLLKSGYSLLKMQAWDEAADCFRATIAHTTNNGDLARAAHQSLAYIEKLRTIEQPNPP</sequence>
<proteinExistence type="predicted"/>
<feature type="repeat" description="TPR" evidence="3">
    <location>
        <begin position="80"/>
        <end position="113"/>
    </location>
</feature>
<gene>
    <name evidence="5" type="ordered locus">Pcar_0844</name>
</gene>
<dbReference type="AlphaFoldDB" id="Q3A6A7"/>
<evidence type="ECO:0000256" key="1">
    <source>
        <dbReference type="ARBA" id="ARBA00022737"/>
    </source>
</evidence>
<dbReference type="PANTHER" id="PTHR45586:SF1">
    <property type="entry name" value="LIPOPOLYSACCHARIDE ASSEMBLY PROTEIN B"/>
    <property type="match status" value="1"/>
</dbReference>
<dbReference type="SUPFAM" id="SSF81901">
    <property type="entry name" value="HCP-like"/>
    <property type="match status" value="1"/>
</dbReference>
<dbReference type="Pfam" id="PF14559">
    <property type="entry name" value="TPR_19"/>
    <property type="match status" value="1"/>
</dbReference>
<dbReference type="InterPro" id="IPR011990">
    <property type="entry name" value="TPR-like_helical_dom_sf"/>
</dbReference>
<feature type="chain" id="PRO_5004223659" description="Tetratricopeptide repeat protein" evidence="4">
    <location>
        <begin position="25"/>
        <end position="744"/>
    </location>
</feature>
<dbReference type="STRING" id="338963.Pcar_0844"/>
<keyword evidence="4" id="KW-0732">Signal</keyword>
<dbReference type="Pfam" id="PF13432">
    <property type="entry name" value="TPR_16"/>
    <property type="match status" value="2"/>
</dbReference>
<feature type="signal peptide" evidence="4">
    <location>
        <begin position="1"/>
        <end position="24"/>
    </location>
</feature>
<dbReference type="PANTHER" id="PTHR45586">
    <property type="entry name" value="TPR REPEAT-CONTAINING PROTEIN PA4667"/>
    <property type="match status" value="1"/>
</dbReference>
<name>Q3A6A7_SYNC1</name>
<keyword evidence="1" id="KW-0677">Repeat</keyword>
<organism evidence="5 6">
    <name type="scientific">Syntrophotalea carbinolica (strain DSM 2380 / NBRC 103641 / GraBd1)</name>
    <name type="common">Pelobacter carbinolicus</name>
    <dbReference type="NCBI Taxonomy" id="338963"/>
    <lineage>
        <taxon>Bacteria</taxon>
        <taxon>Pseudomonadati</taxon>
        <taxon>Thermodesulfobacteriota</taxon>
        <taxon>Desulfuromonadia</taxon>
        <taxon>Desulfuromonadales</taxon>
        <taxon>Syntrophotaleaceae</taxon>
        <taxon>Syntrophotalea</taxon>
    </lineage>
</organism>
<dbReference type="Gene3D" id="1.25.40.10">
    <property type="entry name" value="Tetratricopeptide repeat domain"/>
    <property type="match status" value="5"/>
</dbReference>
<dbReference type="EMBL" id="CP000142">
    <property type="protein sequence ID" value="ABA88100.1"/>
    <property type="molecule type" value="Genomic_DNA"/>
</dbReference>
<accession>Q3A6A7</accession>
<keyword evidence="6" id="KW-1185">Reference proteome</keyword>
<dbReference type="eggNOG" id="COG0457">
    <property type="taxonomic scope" value="Bacteria"/>
</dbReference>
<dbReference type="OrthoDB" id="5448728at2"/>
<dbReference type="KEGG" id="pca:Pcar_0844"/>
<evidence type="ECO:0000256" key="4">
    <source>
        <dbReference type="SAM" id="SignalP"/>
    </source>
</evidence>